<feature type="domain" description="Heterokaryon incompatibility" evidence="2">
    <location>
        <begin position="56"/>
        <end position="199"/>
    </location>
</feature>
<evidence type="ECO:0000313" key="4">
    <source>
        <dbReference type="Proteomes" id="UP001281614"/>
    </source>
</evidence>
<dbReference type="AlphaFoldDB" id="A0AAE0D839"/>
<sequence>MQKCLDRCTQRHPVCQKARAEAQNFQKPKFLIDIGSNGNSDARLVKSLNSQGITKYAILSYCWGQGCSKAYMTTSDNLSARLESLALHEMPETIRDAVRVTRALGIRYLWVDALCIEQNLSRSAKREILRNMPEIYAGAAVVIGAGSASHCDEGFLRPRNLRYLEYELPVSRIDGLGTTDDKFELRSDPLYSRVWTYQEGEAALFSLAFDTERLVWKCQESCRADSDIGYLSDPYEGNETMTFFDLLMASKEKVSSSNLDMCTSKYIEMCQDYSRRQCGTLDDKLLAFAWAINLMAKATRWDLSEYKTALWERDMPRQLLFCRRAADKPSVKASTNGQNTIEETMTPSWSWASKRMPVIWKDHNSFDYGKDCTAEYVACDIVPADVSDPFGAIKGKQLTIRGHVRTALWNGLEFTTDGATQAGRELASRQRSQSPTGRSVDASHREGGGNLKRKPDLATSSYRRRDTLPSRLTVDVTWDGLLEPGYQRVKLLELRCTFITSAYYFYGIILTYNDRNTSERMGYFGFKNAAGMNWFHEWEKSIVRIV</sequence>
<name>A0AAE0D839_COLKA</name>
<dbReference type="PANTHER" id="PTHR33112">
    <property type="entry name" value="DOMAIN PROTEIN, PUTATIVE-RELATED"/>
    <property type="match status" value="1"/>
</dbReference>
<protein>
    <recommendedName>
        <fullName evidence="2">Heterokaryon incompatibility domain-containing protein</fullName>
    </recommendedName>
</protein>
<gene>
    <name evidence="3" type="ORF">CKAH01_15225</name>
</gene>
<accession>A0AAE0D839</accession>
<dbReference type="Proteomes" id="UP001281614">
    <property type="component" value="Unassembled WGS sequence"/>
</dbReference>
<dbReference type="Pfam" id="PF06985">
    <property type="entry name" value="HET"/>
    <property type="match status" value="1"/>
</dbReference>
<comment type="caution">
    <text evidence="3">The sequence shown here is derived from an EMBL/GenBank/DDBJ whole genome shotgun (WGS) entry which is preliminary data.</text>
</comment>
<evidence type="ECO:0000313" key="3">
    <source>
        <dbReference type="EMBL" id="KAK2767891.1"/>
    </source>
</evidence>
<proteinExistence type="predicted"/>
<evidence type="ECO:0000259" key="2">
    <source>
        <dbReference type="Pfam" id="PF06985"/>
    </source>
</evidence>
<feature type="region of interest" description="Disordered" evidence="1">
    <location>
        <begin position="421"/>
        <end position="456"/>
    </location>
</feature>
<reference evidence="3" key="1">
    <citation type="submission" date="2023-02" db="EMBL/GenBank/DDBJ databases">
        <title>Colletotrichum kahawae CIFC_Que2 genome sequencing and assembly.</title>
        <authorList>
            <person name="Baroncelli R."/>
        </authorList>
    </citation>
    <scope>NUCLEOTIDE SEQUENCE</scope>
    <source>
        <strain evidence="3">CIFC_Que2</strain>
    </source>
</reference>
<keyword evidence="4" id="KW-1185">Reference proteome</keyword>
<dbReference type="EMBL" id="VYYT01000114">
    <property type="protein sequence ID" value="KAK2767891.1"/>
    <property type="molecule type" value="Genomic_DNA"/>
</dbReference>
<evidence type="ECO:0000256" key="1">
    <source>
        <dbReference type="SAM" id="MobiDB-lite"/>
    </source>
</evidence>
<organism evidence="3 4">
    <name type="scientific">Colletotrichum kahawae</name>
    <name type="common">Coffee berry disease fungus</name>
    <dbReference type="NCBI Taxonomy" id="34407"/>
    <lineage>
        <taxon>Eukaryota</taxon>
        <taxon>Fungi</taxon>
        <taxon>Dikarya</taxon>
        <taxon>Ascomycota</taxon>
        <taxon>Pezizomycotina</taxon>
        <taxon>Sordariomycetes</taxon>
        <taxon>Hypocreomycetidae</taxon>
        <taxon>Glomerellales</taxon>
        <taxon>Glomerellaceae</taxon>
        <taxon>Colletotrichum</taxon>
        <taxon>Colletotrichum gloeosporioides species complex</taxon>
    </lineage>
</organism>
<dbReference type="PANTHER" id="PTHR33112:SF10">
    <property type="entry name" value="TOL"/>
    <property type="match status" value="1"/>
</dbReference>
<dbReference type="InterPro" id="IPR010730">
    <property type="entry name" value="HET"/>
</dbReference>